<geneLocation type="plasmid" evidence="1">
    <name>pCok386</name>
</geneLocation>
<gene>
    <name evidence="1" type="ORF">CXB77_05345</name>
    <name evidence="2" type="ORF">CXB77_05465</name>
</gene>
<evidence type="ECO:0000313" key="3">
    <source>
        <dbReference type="Proteomes" id="UP000239936"/>
    </source>
</evidence>
<dbReference type="AlphaFoldDB" id="A0A2S7XSY7"/>
<name>A0A2S7XSY7_9GAMM</name>
<comment type="caution">
    <text evidence="1">The sequence shown here is derived from an EMBL/GenBank/DDBJ whole genome shotgun (WGS) entry which is preliminary data.</text>
</comment>
<dbReference type="EMBL" id="PPGH01000027">
    <property type="protein sequence ID" value="PQJ96863.1"/>
    <property type="molecule type" value="Genomic_DNA"/>
</dbReference>
<protein>
    <submittedName>
        <fullName evidence="1">Uncharacterized protein</fullName>
    </submittedName>
</protein>
<keyword evidence="1" id="KW-0614">Plasmid</keyword>
<evidence type="ECO:0000313" key="2">
    <source>
        <dbReference type="EMBL" id="PQJ96863.1"/>
    </source>
</evidence>
<dbReference type="EMBL" id="PPGH01000027">
    <property type="protein sequence ID" value="PQJ96840.1"/>
    <property type="molecule type" value="Genomic_DNA"/>
</dbReference>
<keyword evidence="3" id="KW-1185">Reference proteome</keyword>
<dbReference type="RefSeq" id="WP_105073093.1">
    <property type="nucleotide sequence ID" value="NZ_PPGH01000027.1"/>
</dbReference>
<reference evidence="1 3" key="1">
    <citation type="submission" date="2018-01" db="EMBL/GenBank/DDBJ databases">
        <title>The complete genome sequence of Chromatium okenii LaCa, a purple sulfur bacterium with a turbulent life.</title>
        <authorList>
            <person name="Luedin S.M."/>
            <person name="Liechti N."/>
            <person name="Storelli N."/>
            <person name="Danza F."/>
            <person name="Wittwer M."/>
            <person name="Pothier J.F."/>
            <person name="Tonolla M.A."/>
        </authorList>
    </citation>
    <scope>NUCLEOTIDE SEQUENCE [LARGE SCALE GENOMIC DNA]</scope>
    <source>
        <strain evidence="1 3">LaCa</strain>
        <plasmid evidence="1">pCok386</plasmid>
    </source>
</reference>
<proteinExistence type="predicted"/>
<dbReference type="Proteomes" id="UP000239936">
    <property type="component" value="Unassembled WGS sequence"/>
</dbReference>
<sequence length="377" mass="42011">MKFHYDLQEVKKTLQLMCSGNTFEIRALKAQLDGQRYPGIVSGFFNDPDLAVKELTRITAASGIYYTLNPVNPALRARANNRLRMANANEATSDKDITAQITLLIDIDPVRLSGTSATDEQKLAAQGVANEIWKELVKTHGFPEPISADSGNGYHLIYRLAESTNDSTLIKDTLKVLAEQFDTDIVKVDPTVYNPSRISKLYGTTACKGDEIPEMGIIHRQAKLLAVPDSIIPLELAKLQAFVNSATPSQNSVLTPVQTSVSTPIKAKDGQNWLDQWLTNYFPEAGEAEQWLSTPGARIWKIDCPWKQHMVRKHQSCNLLMVQSLRSVSVPLVIIITGIHCVILKNPIGRIRCVMFKSLGQTRNLYLVKVLLHSIQY</sequence>
<dbReference type="OrthoDB" id="266913at2"/>
<evidence type="ECO:0000313" key="1">
    <source>
        <dbReference type="EMBL" id="PQJ96840.1"/>
    </source>
</evidence>
<organism evidence="1 3">
    <name type="scientific">Chromatium okenii</name>
    <dbReference type="NCBI Taxonomy" id="61644"/>
    <lineage>
        <taxon>Bacteria</taxon>
        <taxon>Pseudomonadati</taxon>
        <taxon>Pseudomonadota</taxon>
        <taxon>Gammaproteobacteria</taxon>
        <taxon>Chromatiales</taxon>
        <taxon>Chromatiaceae</taxon>
        <taxon>Chromatium</taxon>
    </lineage>
</organism>
<accession>A0A2S7XSY7</accession>